<dbReference type="InterPro" id="IPR011009">
    <property type="entry name" value="Kinase-like_dom_sf"/>
</dbReference>
<dbReference type="Proteomes" id="UP000321083">
    <property type="component" value="Unassembled WGS sequence"/>
</dbReference>
<dbReference type="EMBL" id="SRHE01000048">
    <property type="protein sequence ID" value="TWW11764.1"/>
    <property type="molecule type" value="Genomic_DNA"/>
</dbReference>
<proteinExistence type="predicted"/>
<reference evidence="1 2" key="2">
    <citation type="submission" date="2019-08" db="EMBL/GenBank/DDBJ databases">
        <authorList>
            <person name="Henke P."/>
        </authorList>
    </citation>
    <scope>NUCLEOTIDE SEQUENCE [LARGE SCALE GENOMIC DNA]</scope>
    <source>
        <strain evidence="1">Phe10_nw2017</strain>
    </source>
</reference>
<evidence type="ECO:0008006" key="3">
    <source>
        <dbReference type="Google" id="ProtNLM"/>
    </source>
</evidence>
<dbReference type="AlphaFoldDB" id="A0A5C6MFP0"/>
<accession>A0A5C6MFP0</accession>
<dbReference type="SUPFAM" id="SSF56112">
    <property type="entry name" value="Protein kinase-like (PK-like)"/>
    <property type="match status" value="1"/>
</dbReference>
<sequence length="599" mass="67506">MNSPHQKPQKDVSIQFRTKSGSRVTVTISRDAWRRSAAWSTIAATKIGNRKKNVFVKLISETALQLVHNLWQTEVAIPGIPTILHCGSSPELGCFYVSEAIEGRALSELDAPFLKQVTDRGQVTSLWRTVSQRTTDTIIALADLGLMFPDLSPKNIMIAGTPPTSWLIDIDSSVPFGSTLEPTSFDNRFTLAAATKLLYPSSIQRALHGVGSFIPLLSFRNTPKADLSRTQAALIGFTYFIRSILLAHKRNAPRDVLAEIANSTAAPKNAADTTASLYDLPKREKKWRDTIGRSDEDQWVHCRELLSAIMRDATTEAPGEDVRKAVKDWLRIACRIDGRLSISQRLARWPTLIDSLPPEIDSVDLIEAKERKAILMDLQMRSQTLHDVIQEWDSARSWGIRESLSSRIQAINVSDLLSSLKREEEQLGDLESQYNFIRTWIEGLPELNRQLGQVVRLLRGNRRIESQHIIEHICSSRFAEHPAVMDFKACDDWGKVSWLNNSFMADLIEVYLERKHAALLEMGSLIPAGRKHSMLVTEVRQLFSDFHVLLSEGTELLRLCRFDAAAFYFEKASFLVPDSSELRVLRAKCDFAVSRARSK</sequence>
<evidence type="ECO:0000313" key="1">
    <source>
        <dbReference type="EMBL" id="TWW11764.1"/>
    </source>
</evidence>
<protein>
    <recommendedName>
        <fullName evidence="3">Protein kinase domain-containing protein</fullName>
    </recommendedName>
</protein>
<keyword evidence="2" id="KW-1185">Reference proteome</keyword>
<reference evidence="1 2" key="1">
    <citation type="submission" date="2019-08" db="EMBL/GenBank/DDBJ databases">
        <title>100 year-old enigma solved: identification of Planctomyces bekefii, the type genus and species of the phylum Planctomycetes.</title>
        <authorList>
            <person name="Svetlana D.N."/>
            <person name="Overmann J."/>
        </authorList>
    </citation>
    <scope>NUCLEOTIDE SEQUENCE [LARGE SCALE GENOMIC DNA]</scope>
    <source>
        <strain evidence="1">Phe10_nw2017</strain>
    </source>
</reference>
<comment type="caution">
    <text evidence="1">The sequence shown here is derived from an EMBL/GenBank/DDBJ whole genome shotgun (WGS) entry which is preliminary data.</text>
</comment>
<evidence type="ECO:0000313" key="2">
    <source>
        <dbReference type="Proteomes" id="UP000321083"/>
    </source>
</evidence>
<gene>
    <name evidence="1" type="ORF">E3A20_04250</name>
</gene>
<organism evidence="1 2">
    <name type="scientific">Planctomyces bekefii</name>
    <dbReference type="NCBI Taxonomy" id="1653850"/>
    <lineage>
        <taxon>Bacteria</taxon>
        <taxon>Pseudomonadati</taxon>
        <taxon>Planctomycetota</taxon>
        <taxon>Planctomycetia</taxon>
        <taxon>Planctomycetales</taxon>
        <taxon>Planctomycetaceae</taxon>
        <taxon>Planctomyces</taxon>
    </lineage>
</organism>
<name>A0A5C6MFP0_9PLAN</name>